<dbReference type="OrthoDB" id="778084at2759"/>
<dbReference type="PANTHER" id="PTHR34660">
    <property type="entry name" value="MYB-LIKE PROTEIN X"/>
    <property type="match status" value="1"/>
</dbReference>
<name>A0A166A4T9_DAUCS</name>
<evidence type="ECO:0000256" key="1">
    <source>
        <dbReference type="SAM" id="MobiDB-lite"/>
    </source>
</evidence>
<feature type="compositionally biased region" description="Pro residues" evidence="1">
    <location>
        <begin position="1"/>
        <end position="11"/>
    </location>
</feature>
<feature type="region of interest" description="Disordered" evidence="1">
    <location>
        <begin position="26"/>
        <end position="203"/>
    </location>
</feature>
<dbReference type="KEGG" id="dcr:108215102"/>
<dbReference type="AlphaFoldDB" id="A0A166A4T9"/>
<proteinExistence type="predicted"/>
<gene>
    <name evidence="2" type="ORF">DCAR_0310731</name>
</gene>
<accession>A0A166A4T9</accession>
<protein>
    <submittedName>
        <fullName evidence="2">Uncharacterized protein</fullName>
    </submittedName>
</protein>
<dbReference type="Gramene" id="KZN00744">
    <property type="protein sequence ID" value="KZN00744"/>
    <property type="gene ID" value="DCAR_009498"/>
</dbReference>
<dbReference type="EMBL" id="CP093345">
    <property type="protein sequence ID" value="WOG91482.1"/>
    <property type="molecule type" value="Genomic_DNA"/>
</dbReference>
<organism evidence="2 3">
    <name type="scientific">Daucus carota subsp. sativus</name>
    <name type="common">Carrot</name>
    <dbReference type="NCBI Taxonomy" id="79200"/>
    <lineage>
        <taxon>Eukaryota</taxon>
        <taxon>Viridiplantae</taxon>
        <taxon>Streptophyta</taxon>
        <taxon>Embryophyta</taxon>
        <taxon>Tracheophyta</taxon>
        <taxon>Spermatophyta</taxon>
        <taxon>Magnoliopsida</taxon>
        <taxon>eudicotyledons</taxon>
        <taxon>Gunneridae</taxon>
        <taxon>Pentapetalae</taxon>
        <taxon>asterids</taxon>
        <taxon>campanulids</taxon>
        <taxon>Apiales</taxon>
        <taxon>Apiaceae</taxon>
        <taxon>Apioideae</taxon>
        <taxon>Scandiceae</taxon>
        <taxon>Daucinae</taxon>
        <taxon>Daucus</taxon>
        <taxon>Daucus sect. Daucus</taxon>
    </lineage>
</organism>
<feature type="region of interest" description="Disordered" evidence="1">
    <location>
        <begin position="1"/>
        <end position="20"/>
    </location>
</feature>
<feature type="compositionally biased region" description="Basic and acidic residues" evidence="1">
    <location>
        <begin position="178"/>
        <end position="188"/>
    </location>
</feature>
<feature type="compositionally biased region" description="Basic and acidic residues" evidence="1">
    <location>
        <begin position="158"/>
        <end position="169"/>
    </location>
</feature>
<reference evidence="2" key="2">
    <citation type="submission" date="2022-03" db="EMBL/GenBank/DDBJ databases">
        <title>Draft title - Genomic analysis of global carrot germplasm unveils the trajectory of domestication and the origin of high carotenoid orange carrot.</title>
        <authorList>
            <person name="Iorizzo M."/>
            <person name="Ellison S."/>
            <person name="Senalik D."/>
            <person name="Macko-Podgorni A."/>
            <person name="Grzebelus D."/>
            <person name="Bostan H."/>
            <person name="Rolling W."/>
            <person name="Curaba J."/>
            <person name="Simon P."/>
        </authorList>
    </citation>
    <scope>NUCLEOTIDE SEQUENCE</scope>
    <source>
        <tissue evidence="2">Leaf</tissue>
    </source>
</reference>
<evidence type="ECO:0000313" key="3">
    <source>
        <dbReference type="Proteomes" id="UP000077755"/>
    </source>
</evidence>
<evidence type="ECO:0000313" key="2">
    <source>
        <dbReference type="EMBL" id="WOG91482.1"/>
    </source>
</evidence>
<feature type="compositionally biased region" description="Polar residues" evidence="1">
    <location>
        <begin position="113"/>
        <end position="128"/>
    </location>
</feature>
<feature type="compositionally biased region" description="Basic and acidic residues" evidence="1">
    <location>
        <begin position="69"/>
        <end position="83"/>
    </location>
</feature>
<reference evidence="2" key="1">
    <citation type="journal article" date="2016" name="Nat. Genet.">
        <title>A high-quality carrot genome assembly provides new insights into carotenoid accumulation and asterid genome evolution.</title>
        <authorList>
            <person name="Iorizzo M."/>
            <person name="Ellison S."/>
            <person name="Senalik D."/>
            <person name="Zeng P."/>
            <person name="Satapoomin P."/>
            <person name="Huang J."/>
            <person name="Bowman M."/>
            <person name="Iovene M."/>
            <person name="Sanseverino W."/>
            <person name="Cavagnaro P."/>
            <person name="Yildiz M."/>
            <person name="Macko-Podgorni A."/>
            <person name="Moranska E."/>
            <person name="Grzebelus E."/>
            <person name="Grzebelus D."/>
            <person name="Ashrafi H."/>
            <person name="Zheng Z."/>
            <person name="Cheng S."/>
            <person name="Spooner D."/>
            <person name="Van Deynze A."/>
            <person name="Simon P."/>
        </authorList>
    </citation>
    <scope>NUCLEOTIDE SEQUENCE</scope>
    <source>
        <tissue evidence="2">Leaf</tissue>
    </source>
</reference>
<dbReference type="PANTHER" id="PTHR34660:SF7">
    <property type="entry name" value="DNA LIGASE-LIKE PROTEIN"/>
    <property type="match status" value="1"/>
</dbReference>
<dbReference type="Proteomes" id="UP000077755">
    <property type="component" value="Chromosome 3"/>
</dbReference>
<keyword evidence="3" id="KW-1185">Reference proteome</keyword>
<sequence length="377" mass="42293">MSRCFPYPPPGFIGKKASDVPTLIDSIKLQKESKANKEKRREKRRDKGEKKEKKRDRKEKKQPVCPKQTEVRHELNKDGKIWIDSEVLSQKRKREDTEQLEGSSVTEEHGQPLNIQNPSYSSDGTQNSNKRRKQASVASDSRGQGNIIRIKLPLQKPNESERKVSKEQLDSSSARNVQNKESDVKASKENQCSTSGRNEMYDEEINPRSGWTDLFVHPGQDANRASQGDASLTLSRKNNLLQSCPSNELCSTSGNVNDFAQGHTQTSFNVPGSCSTSGDKKMQKKILKYDNLIQSLYQMAVPTEVVEKDDEDWLFGGKTSDTVVKQRNVEKQLPVNSSVTCSGPSGSSTASTQYPLCPRAQYLEEAKIYALPYTVPF</sequence>
<dbReference type="OMA" id="WPKAQFL"/>